<organism evidence="1 2">
    <name type="scientific">Pseudomonas canadensis</name>
    <dbReference type="NCBI Taxonomy" id="915099"/>
    <lineage>
        <taxon>Bacteria</taxon>
        <taxon>Pseudomonadati</taxon>
        <taxon>Pseudomonadota</taxon>
        <taxon>Gammaproteobacteria</taxon>
        <taxon>Pseudomonadales</taxon>
        <taxon>Pseudomonadaceae</taxon>
        <taxon>Pseudomonas</taxon>
    </lineage>
</organism>
<dbReference type="Proteomes" id="UP001322392">
    <property type="component" value="Chromosome"/>
</dbReference>
<reference evidence="1 2" key="1">
    <citation type="submission" date="2023-12" db="EMBL/GenBank/DDBJ databases">
        <title>First complete genome sequence of Pseudomonas canadensis strain Pcan-CK-23 isolated from homogenized tissues of Zophobas morio larvae.</title>
        <authorList>
            <person name="Kundlacz C."/>
            <person name="Aldeia C."/>
            <person name="Eddoubaji Y."/>
            <person name="Campos-Madueno E.I."/>
            <person name="Endimiani A."/>
        </authorList>
    </citation>
    <scope>NUCLEOTIDE SEQUENCE [LARGE SCALE GENOMIC DNA]</scope>
    <source>
        <strain evidence="1 2">Pcan-CK-23</strain>
    </source>
</reference>
<dbReference type="GeneID" id="88825734"/>
<dbReference type="RefSeq" id="WP_236318979.1">
    <property type="nucleotide sequence ID" value="NZ_CP117446.1"/>
</dbReference>
<evidence type="ECO:0000313" key="1">
    <source>
        <dbReference type="EMBL" id="WRI22491.1"/>
    </source>
</evidence>
<gene>
    <name evidence="1" type="ORF">SPL95_17920</name>
</gene>
<dbReference type="EMBL" id="CP139639">
    <property type="protein sequence ID" value="WRI22491.1"/>
    <property type="molecule type" value="Genomic_DNA"/>
</dbReference>
<evidence type="ECO:0008006" key="3">
    <source>
        <dbReference type="Google" id="ProtNLM"/>
    </source>
</evidence>
<keyword evidence="2" id="KW-1185">Reference proteome</keyword>
<protein>
    <recommendedName>
        <fullName evidence="3">Integrase</fullName>
    </recommendedName>
</protein>
<proteinExistence type="predicted"/>
<name>A0ABZ1A0L7_9PSED</name>
<sequence length="48" mass="5544">MCRKATHRGTMKSRYDVELVREASVWLSRRVTVNNVWRSGDPRVLAGV</sequence>
<evidence type="ECO:0000313" key="2">
    <source>
        <dbReference type="Proteomes" id="UP001322392"/>
    </source>
</evidence>
<accession>A0ABZ1A0L7</accession>